<comment type="function">
    <text evidence="7">Probably part of an ABC transporter complex. Responsible for energy coupling to the transport system.</text>
</comment>
<dbReference type="GO" id="GO:0016887">
    <property type="term" value="F:ATP hydrolysis activity"/>
    <property type="evidence" value="ECO:0007669"/>
    <property type="project" value="InterPro"/>
</dbReference>
<dbReference type="AlphaFoldDB" id="A0AAV3S8G0"/>
<dbReference type="CDD" id="cd03225">
    <property type="entry name" value="ABC_cobalt_CbiO_domain1"/>
    <property type="match status" value="1"/>
</dbReference>
<evidence type="ECO:0000313" key="9">
    <source>
        <dbReference type="EMBL" id="GAA0307264.1"/>
    </source>
</evidence>
<sequence length="265" mass="28569">MEPVIDARGLTHEYPDGTTAIRDVDVAIDPGERVAIVGANGSGKSTLQLALGGLVEPSAGDVTYFGETTDAEVVRERLSVLLQDPEDYLFNTTVREDIEYGPAQLGLPRERAERRVAALADELGLADLLDRPPFRLSGGEKQRAAVASVFAFDPDVLLLDEPFGAVDAHYRERIRDLVTGHDGTVVLFTPSLDAVPEIADRVIVVGRDGTIAADAAARDVLTDRELLAETGLRPPVTVQLFEGLLTDDEIPLTTADARAYLRDVL</sequence>
<dbReference type="PROSITE" id="PS50893">
    <property type="entry name" value="ABC_TRANSPORTER_2"/>
    <property type="match status" value="1"/>
</dbReference>
<dbReference type="InterPro" id="IPR015856">
    <property type="entry name" value="ABC_transpr_CbiO/EcfA_su"/>
</dbReference>
<comment type="caution">
    <text evidence="9">The sequence shown here is derived from an EMBL/GenBank/DDBJ whole genome shotgun (WGS) entry which is preliminary data.</text>
</comment>
<evidence type="ECO:0000256" key="5">
    <source>
        <dbReference type="ARBA" id="ARBA00022840"/>
    </source>
</evidence>
<keyword evidence="3" id="KW-0813">Transport</keyword>
<dbReference type="Proteomes" id="UP001500837">
    <property type="component" value="Unassembled WGS sequence"/>
</dbReference>
<proteinExistence type="inferred from homology"/>
<name>A0AAV3S8G0_9EURY</name>
<evidence type="ECO:0000256" key="6">
    <source>
        <dbReference type="ARBA" id="ARBA00023136"/>
    </source>
</evidence>
<dbReference type="InterPro" id="IPR003593">
    <property type="entry name" value="AAA+_ATPase"/>
</dbReference>
<evidence type="ECO:0000256" key="1">
    <source>
        <dbReference type="ARBA" id="ARBA00004202"/>
    </source>
</evidence>
<comment type="subcellular location">
    <subcellularLocation>
        <location evidence="1">Cell membrane</location>
        <topology evidence="1">Peripheral membrane protein</topology>
    </subcellularLocation>
</comment>
<organism evidence="9 10">
    <name type="scientific">Halarchaeum salinum</name>
    <dbReference type="NCBI Taxonomy" id="489912"/>
    <lineage>
        <taxon>Archaea</taxon>
        <taxon>Methanobacteriati</taxon>
        <taxon>Methanobacteriota</taxon>
        <taxon>Stenosarchaea group</taxon>
        <taxon>Halobacteria</taxon>
        <taxon>Halobacteriales</taxon>
        <taxon>Halobacteriaceae</taxon>
    </lineage>
</organism>
<keyword evidence="4" id="KW-0547">Nucleotide-binding</keyword>
<dbReference type="EMBL" id="BAAABL010000066">
    <property type="protein sequence ID" value="GAA0307264.1"/>
    <property type="molecule type" value="Genomic_DNA"/>
</dbReference>
<dbReference type="InterPro" id="IPR003439">
    <property type="entry name" value="ABC_transporter-like_ATP-bd"/>
</dbReference>
<dbReference type="InterPro" id="IPR017871">
    <property type="entry name" value="ABC_transporter-like_CS"/>
</dbReference>
<dbReference type="PANTHER" id="PTHR43553">
    <property type="entry name" value="HEAVY METAL TRANSPORTER"/>
    <property type="match status" value="1"/>
</dbReference>
<evidence type="ECO:0000313" key="10">
    <source>
        <dbReference type="Proteomes" id="UP001500837"/>
    </source>
</evidence>
<dbReference type="RefSeq" id="WP_211313127.1">
    <property type="nucleotide sequence ID" value="NZ_BAAABL010000066.1"/>
</dbReference>
<dbReference type="Pfam" id="PF00005">
    <property type="entry name" value="ABC_tran"/>
    <property type="match status" value="1"/>
</dbReference>
<evidence type="ECO:0000256" key="2">
    <source>
        <dbReference type="ARBA" id="ARBA00005417"/>
    </source>
</evidence>
<evidence type="ECO:0000256" key="7">
    <source>
        <dbReference type="ARBA" id="ARBA00025157"/>
    </source>
</evidence>
<dbReference type="InterPro" id="IPR027417">
    <property type="entry name" value="P-loop_NTPase"/>
</dbReference>
<dbReference type="Gene3D" id="3.40.50.300">
    <property type="entry name" value="P-loop containing nucleotide triphosphate hydrolases"/>
    <property type="match status" value="1"/>
</dbReference>
<dbReference type="GO" id="GO:0043190">
    <property type="term" value="C:ATP-binding cassette (ABC) transporter complex"/>
    <property type="evidence" value="ECO:0007669"/>
    <property type="project" value="TreeGrafter"/>
</dbReference>
<dbReference type="SMART" id="SM00382">
    <property type="entry name" value="AAA"/>
    <property type="match status" value="1"/>
</dbReference>
<dbReference type="PANTHER" id="PTHR43553:SF24">
    <property type="entry name" value="ENERGY-COUPLING FACTOR TRANSPORTER ATP-BINDING PROTEIN ECFA1"/>
    <property type="match status" value="1"/>
</dbReference>
<comment type="similarity">
    <text evidence="2">Belongs to the ABC transporter superfamily.</text>
</comment>
<keyword evidence="5 9" id="KW-0067">ATP-binding</keyword>
<evidence type="ECO:0000256" key="3">
    <source>
        <dbReference type="ARBA" id="ARBA00022448"/>
    </source>
</evidence>
<feature type="domain" description="ABC transporter" evidence="8">
    <location>
        <begin position="5"/>
        <end position="232"/>
    </location>
</feature>
<dbReference type="InterPro" id="IPR050095">
    <property type="entry name" value="ECF_ABC_transporter_ATP-bd"/>
</dbReference>
<reference evidence="9 10" key="1">
    <citation type="journal article" date="2019" name="Int. J. Syst. Evol. Microbiol.">
        <title>The Global Catalogue of Microorganisms (GCM) 10K type strain sequencing project: providing services to taxonomists for standard genome sequencing and annotation.</title>
        <authorList>
            <consortium name="The Broad Institute Genomics Platform"/>
            <consortium name="The Broad Institute Genome Sequencing Center for Infectious Disease"/>
            <person name="Wu L."/>
            <person name="Ma J."/>
        </authorList>
    </citation>
    <scope>NUCLEOTIDE SEQUENCE [LARGE SCALE GENOMIC DNA]</scope>
    <source>
        <strain evidence="9 10">JCM 16330</strain>
    </source>
</reference>
<dbReference type="SUPFAM" id="SSF52540">
    <property type="entry name" value="P-loop containing nucleoside triphosphate hydrolases"/>
    <property type="match status" value="1"/>
</dbReference>
<evidence type="ECO:0000256" key="4">
    <source>
        <dbReference type="ARBA" id="ARBA00022741"/>
    </source>
</evidence>
<keyword evidence="10" id="KW-1185">Reference proteome</keyword>
<dbReference type="PROSITE" id="PS00211">
    <property type="entry name" value="ABC_TRANSPORTER_1"/>
    <property type="match status" value="1"/>
</dbReference>
<protein>
    <submittedName>
        <fullName evidence="9">ABC transporter ATP-binding protein</fullName>
    </submittedName>
</protein>
<accession>A0AAV3S8G0</accession>
<dbReference type="GO" id="GO:0042626">
    <property type="term" value="F:ATPase-coupled transmembrane transporter activity"/>
    <property type="evidence" value="ECO:0007669"/>
    <property type="project" value="TreeGrafter"/>
</dbReference>
<gene>
    <name evidence="9" type="ORF">GCM10009066_21180</name>
</gene>
<keyword evidence="6" id="KW-0472">Membrane</keyword>
<dbReference type="GO" id="GO:0005524">
    <property type="term" value="F:ATP binding"/>
    <property type="evidence" value="ECO:0007669"/>
    <property type="project" value="UniProtKB-KW"/>
</dbReference>
<evidence type="ECO:0000259" key="8">
    <source>
        <dbReference type="PROSITE" id="PS50893"/>
    </source>
</evidence>